<dbReference type="GO" id="GO:0005737">
    <property type="term" value="C:cytoplasm"/>
    <property type="evidence" value="ECO:0007669"/>
    <property type="project" value="TreeGrafter"/>
</dbReference>
<evidence type="ECO:0000256" key="2">
    <source>
        <dbReference type="ARBA" id="ARBA00022793"/>
    </source>
</evidence>
<dbReference type="PANTHER" id="PTHR11999">
    <property type="entry name" value="GROUP II PYRIDOXAL-5-PHOSPHATE DECARBOXYLASE"/>
    <property type="match status" value="1"/>
</dbReference>
<dbReference type="Proteomes" id="UP000053660">
    <property type="component" value="Unassembled WGS sequence"/>
</dbReference>
<name>A0A0B1TH85_OESDE</name>
<dbReference type="GO" id="GO:0006520">
    <property type="term" value="P:amino acid metabolic process"/>
    <property type="evidence" value="ECO:0007669"/>
    <property type="project" value="InterPro"/>
</dbReference>
<proteinExistence type="inferred from homology"/>
<accession>A0A0B1TH85</accession>
<dbReference type="PRINTS" id="PR00800">
    <property type="entry name" value="YHDCRBOXLASE"/>
</dbReference>
<keyword evidence="7" id="KW-1185">Reference proteome</keyword>
<gene>
    <name evidence="6" type="ORF">OESDEN_04577</name>
</gene>
<dbReference type="PANTHER" id="PTHR11999:SF70">
    <property type="entry name" value="MIP05841P"/>
    <property type="match status" value="1"/>
</dbReference>
<keyword evidence="4 5" id="KW-0456">Lyase</keyword>
<dbReference type="GO" id="GO:0019752">
    <property type="term" value="P:carboxylic acid metabolic process"/>
    <property type="evidence" value="ECO:0007669"/>
    <property type="project" value="InterPro"/>
</dbReference>
<dbReference type="InterPro" id="IPR015424">
    <property type="entry name" value="PyrdxlP-dep_Trfase"/>
</dbReference>
<dbReference type="EMBL" id="KN549953">
    <property type="protein sequence ID" value="KHJ95476.1"/>
    <property type="molecule type" value="Genomic_DNA"/>
</dbReference>
<dbReference type="GO" id="GO:0030170">
    <property type="term" value="F:pyridoxal phosphate binding"/>
    <property type="evidence" value="ECO:0007669"/>
    <property type="project" value="InterPro"/>
</dbReference>
<dbReference type="InterPro" id="IPR002129">
    <property type="entry name" value="PyrdxlP-dep_de-COase"/>
</dbReference>
<evidence type="ECO:0000313" key="6">
    <source>
        <dbReference type="EMBL" id="KHJ95476.1"/>
    </source>
</evidence>
<evidence type="ECO:0000256" key="5">
    <source>
        <dbReference type="RuleBase" id="RU000382"/>
    </source>
</evidence>
<sequence>MLSGMSRDQFRKYGKEAVDYIADYYENISKRPVTPAVEPGYLRKKIPHEAPQKGEPWEKIMEDFDKWIMPGMTHWQHPQFHAYFPLGSSFPSLLASFIGDGASCPAFTELEPIMLHWFGKMMGLPKEFLPLTEGGNGGGVIQASASDCTFVCLLAARHQKIEALKKESPYSERGLLLSKLRAYISKKYYSKG</sequence>
<dbReference type="Gene3D" id="3.40.640.10">
    <property type="entry name" value="Type I PLP-dependent aspartate aminotransferase-like (Major domain)"/>
    <property type="match status" value="1"/>
</dbReference>
<keyword evidence="3 5" id="KW-0663">Pyridoxal phosphate</keyword>
<evidence type="ECO:0000256" key="1">
    <source>
        <dbReference type="ARBA" id="ARBA00001933"/>
    </source>
</evidence>
<comment type="cofactor">
    <cofactor evidence="1 5">
        <name>pyridoxal 5'-phosphate</name>
        <dbReference type="ChEBI" id="CHEBI:597326"/>
    </cofactor>
</comment>
<dbReference type="GO" id="GO:0016831">
    <property type="term" value="F:carboxy-lyase activity"/>
    <property type="evidence" value="ECO:0007669"/>
    <property type="project" value="UniProtKB-KW"/>
</dbReference>
<dbReference type="SUPFAM" id="SSF53383">
    <property type="entry name" value="PLP-dependent transferases"/>
    <property type="match status" value="1"/>
</dbReference>
<comment type="similarity">
    <text evidence="5">Belongs to the group II decarboxylase family.</text>
</comment>
<dbReference type="FunFam" id="1.20.1340.10:FF:000001">
    <property type="entry name" value="Histidine decarboxylase"/>
    <property type="match status" value="1"/>
</dbReference>
<dbReference type="Gene3D" id="1.20.1340.10">
    <property type="entry name" value="dopa decarboxylase, N-terminal domain"/>
    <property type="match status" value="1"/>
</dbReference>
<dbReference type="AlphaFoldDB" id="A0A0B1TH85"/>
<evidence type="ECO:0000313" key="7">
    <source>
        <dbReference type="Proteomes" id="UP000053660"/>
    </source>
</evidence>
<dbReference type="OrthoDB" id="639767at2759"/>
<dbReference type="Pfam" id="PF00282">
    <property type="entry name" value="Pyridoxal_deC"/>
    <property type="match status" value="1"/>
</dbReference>
<reference evidence="6 7" key="1">
    <citation type="submission" date="2014-03" db="EMBL/GenBank/DDBJ databases">
        <title>Draft genome of the hookworm Oesophagostomum dentatum.</title>
        <authorList>
            <person name="Mitreva M."/>
        </authorList>
    </citation>
    <scope>NUCLEOTIDE SEQUENCE [LARGE SCALE GENOMIC DNA]</scope>
    <source>
        <strain evidence="6 7">OD-Hann</strain>
    </source>
</reference>
<dbReference type="InterPro" id="IPR010977">
    <property type="entry name" value="Aromatic_deC"/>
</dbReference>
<keyword evidence="2" id="KW-0210">Decarboxylase</keyword>
<dbReference type="InterPro" id="IPR015421">
    <property type="entry name" value="PyrdxlP-dep_Trfase_major"/>
</dbReference>
<protein>
    <submittedName>
        <fullName evidence="6">Pyridoxal-dependent decarboxylase domain protein</fullName>
    </submittedName>
</protein>
<evidence type="ECO:0000256" key="3">
    <source>
        <dbReference type="ARBA" id="ARBA00022898"/>
    </source>
</evidence>
<organism evidence="6 7">
    <name type="scientific">Oesophagostomum dentatum</name>
    <name type="common">Nodular worm</name>
    <dbReference type="NCBI Taxonomy" id="61180"/>
    <lineage>
        <taxon>Eukaryota</taxon>
        <taxon>Metazoa</taxon>
        <taxon>Ecdysozoa</taxon>
        <taxon>Nematoda</taxon>
        <taxon>Chromadorea</taxon>
        <taxon>Rhabditida</taxon>
        <taxon>Rhabditina</taxon>
        <taxon>Rhabditomorpha</taxon>
        <taxon>Strongyloidea</taxon>
        <taxon>Strongylidae</taxon>
        <taxon>Oesophagostomum</taxon>
    </lineage>
</organism>
<evidence type="ECO:0000256" key="4">
    <source>
        <dbReference type="ARBA" id="ARBA00023239"/>
    </source>
</evidence>